<sequence>MLGNHSVRFLKVKFGLITGLWFGVVPDTSVYSEVENDIHHRYFPEAGEVSFMEMRVVLTLKEFYEAYDAVKLCLINMLIGVDERFKISVWQFQLVEDLDEFVVFPWEEDMLQILPPVPDQTTFGWNSGIEGRGFRDKASNSEGSELEARGFRSNDNEGYELEPQ</sequence>
<dbReference type="InterPro" id="IPR015410">
    <property type="entry name" value="DUF1985"/>
</dbReference>
<evidence type="ECO:0000256" key="1">
    <source>
        <dbReference type="SAM" id="MobiDB-lite"/>
    </source>
</evidence>
<dbReference type="Pfam" id="PF09331">
    <property type="entry name" value="DUF1985"/>
    <property type="match status" value="1"/>
</dbReference>
<organism evidence="4 5">
    <name type="scientific">Dipteronia dyeriana</name>
    <dbReference type="NCBI Taxonomy" id="168575"/>
    <lineage>
        <taxon>Eukaryota</taxon>
        <taxon>Viridiplantae</taxon>
        <taxon>Streptophyta</taxon>
        <taxon>Embryophyta</taxon>
        <taxon>Tracheophyta</taxon>
        <taxon>Spermatophyta</taxon>
        <taxon>Magnoliopsida</taxon>
        <taxon>eudicotyledons</taxon>
        <taxon>Gunneridae</taxon>
        <taxon>Pentapetalae</taxon>
        <taxon>rosids</taxon>
        <taxon>malvids</taxon>
        <taxon>Sapindales</taxon>
        <taxon>Sapindaceae</taxon>
        <taxon>Hippocastanoideae</taxon>
        <taxon>Acereae</taxon>
        <taxon>Dipteronia</taxon>
    </lineage>
</organism>
<gene>
    <name evidence="4" type="ORF">Ddye_016029</name>
</gene>
<proteinExistence type="predicted"/>
<keyword evidence="2" id="KW-0732">Signal</keyword>
<dbReference type="PANTHER" id="PTHR48449:SF1">
    <property type="entry name" value="DUF1985 DOMAIN-CONTAINING PROTEIN"/>
    <property type="match status" value="1"/>
</dbReference>
<evidence type="ECO:0000313" key="4">
    <source>
        <dbReference type="EMBL" id="KAK2648540.1"/>
    </source>
</evidence>
<dbReference type="EMBL" id="JANJYI010000005">
    <property type="protein sequence ID" value="KAK2648540.1"/>
    <property type="molecule type" value="Genomic_DNA"/>
</dbReference>
<evidence type="ECO:0000313" key="5">
    <source>
        <dbReference type="Proteomes" id="UP001280121"/>
    </source>
</evidence>
<feature type="compositionally biased region" description="Basic and acidic residues" evidence="1">
    <location>
        <begin position="146"/>
        <end position="155"/>
    </location>
</feature>
<feature type="region of interest" description="Disordered" evidence="1">
    <location>
        <begin position="132"/>
        <end position="164"/>
    </location>
</feature>
<dbReference type="Proteomes" id="UP001280121">
    <property type="component" value="Unassembled WGS sequence"/>
</dbReference>
<comment type="caution">
    <text evidence="4">The sequence shown here is derived from an EMBL/GenBank/DDBJ whole genome shotgun (WGS) entry which is preliminary data.</text>
</comment>
<dbReference type="AlphaFoldDB" id="A0AAD9X035"/>
<reference evidence="4" key="1">
    <citation type="journal article" date="2023" name="Plant J.">
        <title>Genome sequences and population genomics provide insights into the demographic history, inbreeding, and mutation load of two 'living fossil' tree species of Dipteronia.</title>
        <authorList>
            <person name="Feng Y."/>
            <person name="Comes H.P."/>
            <person name="Chen J."/>
            <person name="Zhu S."/>
            <person name="Lu R."/>
            <person name="Zhang X."/>
            <person name="Li P."/>
            <person name="Qiu J."/>
            <person name="Olsen K.M."/>
            <person name="Qiu Y."/>
        </authorList>
    </citation>
    <scope>NUCLEOTIDE SEQUENCE</scope>
    <source>
        <strain evidence="4">KIB01</strain>
    </source>
</reference>
<accession>A0AAD9X035</accession>
<feature type="domain" description="DUF1985" evidence="3">
    <location>
        <begin position="3"/>
        <end position="109"/>
    </location>
</feature>
<dbReference type="PANTHER" id="PTHR48449">
    <property type="entry name" value="DUF1985 DOMAIN-CONTAINING PROTEIN"/>
    <property type="match status" value="1"/>
</dbReference>
<evidence type="ECO:0000259" key="3">
    <source>
        <dbReference type="Pfam" id="PF09331"/>
    </source>
</evidence>
<name>A0AAD9X035_9ROSI</name>
<feature type="chain" id="PRO_5042066493" description="DUF1985 domain-containing protein" evidence="2">
    <location>
        <begin position="24"/>
        <end position="164"/>
    </location>
</feature>
<evidence type="ECO:0000256" key="2">
    <source>
        <dbReference type="SAM" id="SignalP"/>
    </source>
</evidence>
<keyword evidence="5" id="KW-1185">Reference proteome</keyword>
<feature type="signal peptide" evidence="2">
    <location>
        <begin position="1"/>
        <end position="23"/>
    </location>
</feature>
<protein>
    <recommendedName>
        <fullName evidence="3">DUF1985 domain-containing protein</fullName>
    </recommendedName>
</protein>